<evidence type="ECO:0000256" key="4">
    <source>
        <dbReference type="ARBA" id="ARBA00022553"/>
    </source>
</evidence>
<keyword evidence="5" id="KW-0436">Ligase</keyword>
<evidence type="ECO:0000313" key="9">
    <source>
        <dbReference type="EMBL" id="AUZ95024.1"/>
    </source>
</evidence>
<dbReference type="InterPro" id="IPR036068">
    <property type="entry name" value="Nicotinate_pribotase-like_C"/>
</dbReference>
<dbReference type="Gene3D" id="3.20.140.10">
    <property type="entry name" value="nicotinate phosphoribosyltransferase"/>
    <property type="match status" value="1"/>
</dbReference>
<dbReference type="NCBIfam" id="NF003704">
    <property type="entry name" value="PRK05321.1"/>
    <property type="match status" value="1"/>
</dbReference>
<sequence length="432" mass="49859">MIDIATRVHNHNYKIDPIVRSLLDTDFYKFSMLQLIWIKYRHMPVTFFLNNRTKSVRLSDSVDIHELREQLKYVQNLSFTKSELIWLQGNTFYGRKGMFDSSFIEFLRTFRLPDFNLEMINDEIVLEFHGSWADVTLWEIYALSIVNELRVRHTLNQMTRSELDILYARAKTRIYDNLVSLNKLDNLKISDFGTRRRHGFLWQEWVVQVARDVLGNKFVGTSNAFLAMKHDLEAIGTNAHELPMTLATTAKTNSELKESQYKVLIDWMNTYNGNMLIALPDTFGTTQFLNDAPDFLNDWKGFRVDSKNPIEAGYEYIKWWSSRGIDPMTKLCIFSDGLDTRTIHELYNEFNGKMQISFGWGTNLTNDFKGLLPVGNNGLDPISLVCKVKEANGLSAVKLSDNYEKATGSNEQVTRYRNVFGNDGVSGAPLIV</sequence>
<dbReference type="InterPro" id="IPR041525">
    <property type="entry name" value="N/Namide_PRibTrfase"/>
</dbReference>
<dbReference type="InterPro" id="IPR040727">
    <property type="entry name" value="NAPRTase_N"/>
</dbReference>
<dbReference type="EC" id="6.3.4.21" evidence="3"/>
<dbReference type="SUPFAM" id="SSF54675">
    <property type="entry name" value="Nicotinate/Quinolinate PRTase N-terminal domain-like"/>
    <property type="match status" value="1"/>
</dbReference>
<protein>
    <recommendedName>
        <fullName evidence="3">nicotinate phosphoribosyltransferase</fullName>
        <ecNumber evidence="3">6.3.4.21</ecNumber>
    </recommendedName>
</protein>
<dbReference type="Proteomes" id="UP000223025">
    <property type="component" value="Segment"/>
</dbReference>
<evidence type="ECO:0000256" key="6">
    <source>
        <dbReference type="ARBA" id="ARBA00022642"/>
    </source>
</evidence>
<evidence type="ECO:0000259" key="7">
    <source>
        <dbReference type="Pfam" id="PF04095"/>
    </source>
</evidence>
<dbReference type="EMBL" id="MF403008">
    <property type="protein sequence ID" value="AUZ95024.1"/>
    <property type="molecule type" value="Genomic_DNA"/>
</dbReference>
<dbReference type="GO" id="GO:0004516">
    <property type="term" value="F:nicotinate phosphoribosyltransferase activity"/>
    <property type="evidence" value="ECO:0007669"/>
    <property type="project" value="UniProtKB-EC"/>
</dbReference>
<dbReference type="GO" id="GO:0034355">
    <property type="term" value="P:NAD+ biosynthetic process via the salvage pathway"/>
    <property type="evidence" value="ECO:0007669"/>
    <property type="project" value="TreeGrafter"/>
</dbReference>
<evidence type="ECO:0000256" key="5">
    <source>
        <dbReference type="ARBA" id="ARBA00022598"/>
    </source>
</evidence>
<evidence type="ECO:0000259" key="8">
    <source>
        <dbReference type="Pfam" id="PF17767"/>
    </source>
</evidence>
<feature type="domain" description="Nicotinate/nicotinamide phosphoribosyltransferase" evidence="7">
    <location>
        <begin position="188"/>
        <end position="422"/>
    </location>
</feature>
<organism evidence="9 10">
    <name type="scientific">Agrobacterium phage Atu_ph07</name>
    <dbReference type="NCBI Taxonomy" id="2024264"/>
    <lineage>
        <taxon>Viruses</taxon>
        <taxon>Duplodnaviria</taxon>
        <taxon>Heunggongvirae</taxon>
        <taxon>Uroviricota</taxon>
        <taxon>Caudoviricetes</taxon>
        <taxon>Polybotosvirus</taxon>
        <taxon>Polybotosvirus Atuph07</taxon>
    </lineage>
</organism>
<name>A0A2L0UZQ6_9CAUD</name>
<evidence type="ECO:0000256" key="2">
    <source>
        <dbReference type="ARBA" id="ARBA00010897"/>
    </source>
</evidence>
<feature type="domain" description="Nicotinate phosphoribosyltransferase N-terminal" evidence="8">
    <location>
        <begin position="23"/>
        <end position="147"/>
    </location>
</feature>
<dbReference type="GO" id="GO:0016757">
    <property type="term" value="F:glycosyltransferase activity"/>
    <property type="evidence" value="ECO:0007669"/>
    <property type="project" value="UniProtKB-KW"/>
</dbReference>
<dbReference type="HAMAP" id="MF_00570">
    <property type="entry name" value="NAPRTase"/>
    <property type="match status" value="1"/>
</dbReference>
<comment type="pathway">
    <text evidence="1">Cofactor biosynthesis; NAD(+) biosynthesis; nicotinate D-ribonucleotide from nicotinate: step 1/1.</text>
</comment>
<evidence type="ECO:0000256" key="1">
    <source>
        <dbReference type="ARBA" id="ARBA00004952"/>
    </source>
</evidence>
<keyword evidence="6" id="KW-0662">Pyridine nucleotide biosynthesis</keyword>
<dbReference type="GeneID" id="40088245"/>
<dbReference type="InterPro" id="IPR006406">
    <property type="entry name" value="Nic_PRibTrfase"/>
</dbReference>
<evidence type="ECO:0000313" key="10">
    <source>
        <dbReference type="Proteomes" id="UP000223025"/>
    </source>
</evidence>
<proteinExistence type="inferred from homology"/>
<dbReference type="PANTHER" id="PTHR11098:SF1">
    <property type="entry name" value="NICOTINATE PHOSPHORIBOSYLTRANSFERASE"/>
    <property type="match status" value="1"/>
</dbReference>
<dbReference type="PANTHER" id="PTHR11098">
    <property type="entry name" value="NICOTINATE PHOSPHORIBOSYLTRANSFERASE"/>
    <property type="match status" value="1"/>
</dbReference>
<dbReference type="PIRSF" id="PIRSF000484">
    <property type="entry name" value="NAPRT"/>
    <property type="match status" value="1"/>
</dbReference>
<evidence type="ECO:0000256" key="3">
    <source>
        <dbReference type="ARBA" id="ARBA00013236"/>
    </source>
</evidence>
<accession>A0A2L0UZQ6</accession>
<keyword evidence="10" id="KW-1185">Reference proteome</keyword>
<dbReference type="InterPro" id="IPR007229">
    <property type="entry name" value="Nic_PRibTrfase-Fam"/>
</dbReference>
<dbReference type="RefSeq" id="YP_009611907.1">
    <property type="nucleotide sequence ID" value="NC_042013.1"/>
</dbReference>
<dbReference type="NCBIfam" id="TIGR01514">
    <property type="entry name" value="NAPRTase"/>
    <property type="match status" value="1"/>
</dbReference>
<reference evidence="9 10" key="1">
    <citation type="submission" date="2017-06" db="EMBL/GenBank/DDBJ databases">
        <authorList>
            <person name="Kim H.J."/>
            <person name="Triplett B.A."/>
        </authorList>
    </citation>
    <scope>NUCLEOTIDE SEQUENCE [LARGE SCALE GENOMIC DNA]</scope>
</reference>
<keyword evidence="9" id="KW-0328">Glycosyltransferase</keyword>
<dbReference type="KEGG" id="vg:40088245"/>
<keyword evidence="4" id="KW-0597">Phosphoprotein</keyword>
<dbReference type="SUPFAM" id="SSF51690">
    <property type="entry name" value="Nicotinate/Quinolinate PRTase C-terminal domain-like"/>
    <property type="match status" value="1"/>
</dbReference>
<dbReference type="Pfam" id="PF17767">
    <property type="entry name" value="NAPRTase_N"/>
    <property type="match status" value="1"/>
</dbReference>
<keyword evidence="9" id="KW-0808">Transferase</keyword>
<comment type="similarity">
    <text evidence="2">Belongs to the NAPRTase family.</text>
</comment>
<dbReference type="Pfam" id="PF04095">
    <property type="entry name" value="NAPRTase"/>
    <property type="match status" value="1"/>
</dbReference>
<dbReference type="UniPathway" id="UPA00253">
    <property type="reaction ID" value="UER00457"/>
</dbReference>